<evidence type="ECO:0000256" key="5">
    <source>
        <dbReference type="ARBA" id="ARBA00023295"/>
    </source>
</evidence>
<dbReference type="PANTHER" id="PTHR46323:SF2">
    <property type="entry name" value="BETA-GALACTOSIDASE"/>
    <property type="match status" value="1"/>
</dbReference>
<dbReference type="InterPro" id="IPR050347">
    <property type="entry name" value="Bact_Beta-galactosidase"/>
</dbReference>
<name>A0A6A6WLL6_9PEZI</name>
<keyword evidence="9" id="KW-1185">Reference proteome</keyword>
<dbReference type="Pfam" id="PF16353">
    <property type="entry name" value="LacZ_4"/>
    <property type="match status" value="1"/>
</dbReference>
<dbReference type="Gene3D" id="2.70.98.10">
    <property type="match status" value="1"/>
</dbReference>
<feature type="domain" description="Beta galactosidase small chain/" evidence="7">
    <location>
        <begin position="750"/>
        <end position="1030"/>
    </location>
</feature>
<keyword evidence="4" id="KW-0378">Hydrolase</keyword>
<comment type="similarity">
    <text evidence="2">Belongs to the glycosyl hydrolase 2 family.</text>
</comment>
<evidence type="ECO:0000313" key="8">
    <source>
        <dbReference type="EMBL" id="KAF2763097.1"/>
    </source>
</evidence>
<dbReference type="SUPFAM" id="SSF74650">
    <property type="entry name" value="Galactose mutarotase-like"/>
    <property type="match status" value="1"/>
</dbReference>
<dbReference type="GeneID" id="54481287"/>
<evidence type="ECO:0000313" key="9">
    <source>
        <dbReference type="Proteomes" id="UP000799437"/>
    </source>
</evidence>
<dbReference type="FunFam" id="3.20.20.80:FF:000018">
    <property type="entry name" value="Beta-galactosidase"/>
    <property type="match status" value="1"/>
</dbReference>
<evidence type="ECO:0000256" key="1">
    <source>
        <dbReference type="ARBA" id="ARBA00001412"/>
    </source>
</evidence>
<dbReference type="Pfam" id="PF02929">
    <property type="entry name" value="Bgal_small_N"/>
    <property type="match status" value="1"/>
</dbReference>
<dbReference type="InterPro" id="IPR006102">
    <property type="entry name" value="Ig-like_GH2"/>
</dbReference>
<dbReference type="GO" id="GO:0004565">
    <property type="term" value="F:beta-galactosidase activity"/>
    <property type="evidence" value="ECO:0007669"/>
    <property type="project" value="UniProtKB-EC"/>
</dbReference>
<dbReference type="InterPro" id="IPR013783">
    <property type="entry name" value="Ig-like_fold"/>
</dbReference>
<dbReference type="InterPro" id="IPR006101">
    <property type="entry name" value="Glyco_hydro_2"/>
</dbReference>
<dbReference type="Gene3D" id="3.20.20.80">
    <property type="entry name" value="Glycosidases"/>
    <property type="match status" value="1"/>
</dbReference>
<dbReference type="EC" id="3.2.1.23" evidence="3"/>
<comment type="catalytic activity">
    <reaction evidence="1">
        <text>Hydrolysis of terminal non-reducing beta-D-galactose residues in beta-D-galactosides.</text>
        <dbReference type="EC" id="3.2.1.23"/>
    </reaction>
</comment>
<dbReference type="InterPro" id="IPR036156">
    <property type="entry name" value="Beta-gal/glucu_dom_sf"/>
</dbReference>
<dbReference type="PROSITE" id="PS00608">
    <property type="entry name" value="GLYCOSYL_HYDROL_F2_2"/>
    <property type="match status" value="1"/>
</dbReference>
<evidence type="ECO:0000256" key="4">
    <source>
        <dbReference type="ARBA" id="ARBA00022801"/>
    </source>
</evidence>
<dbReference type="InterPro" id="IPR006104">
    <property type="entry name" value="Glyco_hydro_2_N"/>
</dbReference>
<dbReference type="Proteomes" id="UP000799437">
    <property type="component" value="Unassembled WGS sequence"/>
</dbReference>
<dbReference type="SUPFAM" id="SSF51445">
    <property type="entry name" value="(Trans)glycosidases"/>
    <property type="match status" value="1"/>
</dbReference>
<dbReference type="Pfam" id="PF02836">
    <property type="entry name" value="Glyco_hydro_2_C"/>
    <property type="match status" value="1"/>
</dbReference>
<dbReference type="Gene3D" id="2.60.120.260">
    <property type="entry name" value="Galactose-binding domain-like"/>
    <property type="match status" value="1"/>
</dbReference>
<dbReference type="Pfam" id="PF02837">
    <property type="entry name" value="Glyco_hydro_2_N"/>
    <property type="match status" value="1"/>
</dbReference>
<dbReference type="PANTHER" id="PTHR46323">
    <property type="entry name" value="BETA-GALACTOSIDASE"/>
    <property type="match status" value="1"/>
</dbReference>
<dbReference type="GO" id="GO:0005990">
    <property type="term" value="P:lactose catabolic process"/>
    <property type="evidence" value="ECO:0007669"/>
    <property type="project" value="TreeGrafter"/>
</dbReference>
<reference evidence="8" key="1">
    <citation type="journal article" date="2020" name="Stud. Mycol.">
        <title>101 Dothideomycetes genomes: a test case for predicting lifestyles and emergence of pathogens.</title>
        <authorList>
            <person name="Haridas S."/>
            <person name="Albert R."/>
            <person name="Binder M."/>
            <person name="Bloem J."/>
            <person name="Labutti K."/>
            <person name="Salamov A."/>
            <person name="Andreopoulos B."/>
            <person name="Baker S."/>
            <person name="Barry K."/>
            <person name="Bills G."/>
            <person name="Bluhm B."/>
            <person name="Cannon C."/>
            <person name="Castanera R."/>
            <person name="Culley D."/>
            <person name="Daum C."/>
            <person name="Ezra D."/>
            <person name="Gonzalez J."/>
            <person name="Henrissat B."/>
            <person name="Kuo A."/>
            <person name="Liang C."/>
            <person name="Lipzen A."/>
            <person name="Lutzoni F."/>
            <person name="Magnuson J."/>
            <person name="Mondo S."/>
            <person name="Nolan M."/>
            <person name="Ohm R."/>
            <person name="Pangilinan J."/>
            <person name="Park H.-J."/>
            <person name="Ramirez L."/>
            <person name="Alfaro M."/>
            <person name="Sun H."/>
            <person name="Tritt A."/>
            <person name="Yoshinaga Y."/>
            <person name="Zwiers L.-H."/>
            <person name="Turgeon B."/>
            <person name="Goodwin S."/>
            <person name="Spatafora J."/>
            <person name="Crous P."/>
            <person name="Grigoriev I."/>
        </authorList>
    </citation>
    <scope>NUCLEOTIDE SEQUENCE</scope>
    <source>
        <strain evidence="8">CBS 121739</strain>
    </source>
</reference>
<protein>
    <recommendedName>
        <fullName evidence="3">beta-galactosidase</fullName>
        <ecNumber evidence="3">3.2.1.23</ecNumber>
    </recommendedName>
    <alternativeName>
        <fullName evidence="6">Lactase</fullName>
    </alternativeName>
</protein>
<dbReference type="Gene3D" id="2.60.40.10">
    <property type="entry name" value="Immunoglobulins"/>
    <property type="match status" value="2"/>
</dbReference>
<dbReference type="OrthoDB" id="408320at2759"/>
<organism evidence="8 9">
    <name type="scientific">Pseudovirgaria hyperparasitica</name>
    <dbReference type="NCBI Taxonomy" id="470096"/>
    <lineage>
        <taxon>Eukaryota</taxon>
        <taxon>Fungi</taxon>
        <taxon>Dikarya</taxon>
        <taxon>Ascomycota</taxon>
        <taxon>Pezizomycotina</taxon>
        <taxon>Dothideomycetes</taxon>
        <taxon>Dothideomycetes incertae sedis</taxon>
        <taxon>Acrospermales</taxon>
        <taxon>Acrospermaceae</taxon>
        <taxon>Pseudovirgaria</taxon>
    </lineage>
</organism>
<evidence type="ECO:0000256" key="6">
    <source>
        <dbReference type="ARBA" id="ARBA00032230"/>
    </source>
</evidence>
<evidence type="ECO:0000256" key="2">
    <source>
        <dbReference type="ARBA" id="ARBA00007401"/>
    </source>
</evidence>
<dbReference type="AlphaFoldDB" id="A0A6A6WLL6"/>
<dbReference type="InterPro" id="IPR032312">
    <property type="entry name" value="LacZ_4"/>
</dbReference>
<dbReference type="InterPro" id="IPR017853">
    <property type="entry name" value="GH"/>
</dbReference>
<dbReference type="GO" id="GO:0030246">
    <property type="term" value="F:carbohydrate binding"/>
    <property type="evidence" value="ECO:0007669"/>
    <property type="project" value="InterPro"/>
</dbReference>
<dbReference type="InterPro" id="IPR006103">
    <property type="entry name" value="Glyco_hydro_2_cat"/>
</dbReference>
<dbReference type="SUPFAM" id="SSF49785">
    <property type="entry name" value="Galactose-binding domain-like"/>
    <property type="match status" value="1"/>
</dbReference>
<dbReference type="InterPro" id="IPR023232">
    <property type="entry name" value="Glyco_hydro_2_AS"/>
</dbReference>
<dbReference type="EMBL" id="ML996565">
    <property type="protein sequence ID" value="KAF2763097.1"/>
    <property type="molecule type" value="Genomic_DNA"/>
</dbReference>
<dbReference type="GO" id="GO:0009341">
    <property type="term" value="C:beta-galactosidase complex"/>
    <property type="evidence" value="ECO:0007669"/>
    <property type="project" value="InterPro"/>
</dbReference>
<dbReference type="SUPFAM" id="SSF49303">
    <property type="entry name" value="beta-Galactosidase/glucuronidase domain"/>
    <property type="match status" value="2"/>
</dbReference>
<dbReference type="InterPro" id="IPR008979">
    <property type="entry name" value="Galactose-bd-like_sf"/>
</dbReference>
<sequence>MSSQSGHFPPGIPDWNNLSVLHRNTLPPRSYFFPFPSEAAALSREITQSDALSLSGTWKFHHAPSPYEAPAGFEAPDFDTAAWSDIQVPGMWQLQGFGRPHYTNTNYHFPVDPPNVPVQGNETGCYVRGFEVPERWRGYQLRLRFEGVDAAFHVYVNGTEAGYHQGSRNPSEFDVSGLVRSGMNRLAVRVYRFCDGSYLEDQDQWRTSGIFRDVFLIGFTQNRIEDVHIRTDLDDKYTDAELKASFRLTGTGKLTVRFLDSNKATLDSQSLDASSDTEVILKVSNPKKWTAETPHLYYLAASFGGQTLTQQIGFRTTSIQNGIFTVNGRRIVFRGANRHEHHPIHGRAVPYDFMKQDLLIMKRHNLNAVRTSHQPSDPRLYELANELGLWVMDEADLECHGFASVAENAFTPEQRSMSYEARKEIAHAEAAKWTSDNPLWEDSYVDRARQLVVRDKNHPCVVMWSLGNEAFYGRNFQAMYDFIRAYDDTRVVHYEGDTHAQTVDVYSQMYPSVNSIVRDFGRAETFDKPLVLCEFIHAMGNGPGNIKEYIDAFYAYPRLQGGFVWEWANHGMVTKNEAGEEYYGYGGDFGEDVHDANFVMDGVLFSDHAPAPGLVEYAKAIEPVQLVEGSTADDVRILNRYDFLTLDHLKAEAKYNVHGGDIVAGEVEIPKDIRPGKSASLHLAALITAAPKDTFAIEISFLHKSQPSWSPLPTHRVAWFQITLSLPTFSPQPSFSSAGIHMTQIGSSLTITASADRKYIFSLATGFLTQITKDDTNVLATPPALTFYRPLTDNDRPQDGWHWLDKRVHQLRARTTDVSWTITDDGAEVVVKSRVAPPVLAWGFVVVTTYSIVNLKGDDEAGLKIGVKAEPHGEHPPATLPRIGLSFSIYPEFDKTEWFGRGSGPSYRDMKLSQAIGYHQLAAKDLWVPFEYPQESGNRTDVSYVDFVSKATSLRAVFEGQTGDFSACYYREKDVDEAQHPWELERKRTQDLNVRLDWAHHGLGTGSCGPKTLVEYALTYGPFEYSLWLI</sequence>
<dbReference type="Pfam" id="PF00703">
    <property type="entry name" value="Glyco_hydro_2"/>
    <property type="match status" value="1"/>
</dbReference>
<dbReference type="InterPro" id="IPR004199">
    <property type="entry name" value="B-gal_small/dom_5"/>
</dbReference>
<dbReference type="PRINTS" id="PR00132">
    <property type="entry name" value="GLHYDRLASE2"/>
</dbReference>
<proteinExistence type="inferred from homology"/>
<dbReference type="InterPro" id="IPR014718">
    <property type="entry name" value="GH-type_carb-bd"/>
</dbReference>
<evidence type="ECO:0000259" key="7">
    <source>
        <dbReference type="SMART" id="SM01038"/>
    </source>
</evidence>
<dbReference type="SMART" id="SM01038">
    <property type="entry name" value="Bgal_small_N"/>
    <property type="match status" value="1"/>
</dbReference>
<dbReference type="InterPro" id="IPR011013">
    <property type="entry name" value="Gal_mutarotase_sf_dom"/>
</dbReference>
<gene>
    <name evidence="8" type="ORF">EJ05DRAFT_25773</name>
</gene>
<keyword evidence="5" id="KW-0326">Glycosidase</keyword>
<accession>A0A6A6WLL6</accession>
<evidence type="ECO:0000256" key="3">
    <source>
        <dbReference type="ARBA" id="ARBA00012756"/>
    </source>
</evidence>
<dbReference type="RefSeq" id="XP_033605548.1">
    <property type="nucleotide sequence ID" value="XM_033740233.1"/>
</dbReference>